<dbReference type="AlphaFoldDB" id="A0A9P6R0F6"/>
<feature type="region of interest" description="Disordered" evidence="1">
    <location>
        <begin position="68"/>
        <end position="89"/>
    </location>
</feature>
<feature type="compositionally biased region" description="Acidic residues" evidence="1">
    <location>
        <begin position="71"/>
        <end position="89"/>
    </location>
</feature>
<sequence>MTIRCHRLEVAISSPRNKQTHPHRPDHQDGPDDKEGRGEMGDIGETGDPGGGVPAAKKAWFELLLDRSEDGDCDDDSVVDEGNEDVADENDGRLSRFLGYDSPLATSRSSPSAYFRGGAVIVAAAAAVGSDEGVVTILGILTDRRDRGWLSAVEAEFRTTAVVESP</sequence>
<evidence type="ECO:0000313" key="2">
    <source>
        <dbReference type="EMBL" id="KAG0309863.1"/>
    </source>
</evidence>
<feature type="region of interest" description="Disordered" evidence="1">
    <location>
        <begin position="1"/>
        <end position="55"/>
    </location>
</feature>
<proteinExistence type="predicted"/>
<organism evidence="2 3">
    <name type="scientific">Linnemannia gamsii</name>
    <dbReference type="NCBI Taxonomy" id="64522"/>
    <lineage>
        <taxon>Eukaryota</taxon>
        <taxon>Fungi</taxon>
        <taxon>Fungi incertae sedis</taxon>
        <taxon>Mucoromycota</taxon>
        <taxon>Mortierellomycotina</taxon>
        <taxon>Mortierellomycetes</taxon>
        <taxon>Mortierellales</taxon>
        <taxon>Mortierellaceae</taxon>
        <taxon>Linnemannia</taxon>
    </lineage>
</organism>
<keyword evidence="3" id="KW-1185">Reference proteome</keyword>
<gene>
    <name evidence="2" type="ORF">BGZ97_012957</name>
</gene>
<dbReference type="Proteomes" id="UP000823405">
    <property type="component" value="Unassembled WGS sequence"/>
</dbReference>
<accession>A0A9P6R0F6</accession>
<protein>
    <submittedName>
        <fullName evidence="2">Uncharacterized protein</fullName>
    </submittedName>
</protein>
<feature type="compositionally biased region" description="Basic and acidic residues" evidence="1">
    <location>
        <begin position="23"/>
        <end position="40"/>
    </location>
</feature>
<evidence type="ECO:0000256" key="1">
    <source>
        <dbReference type="SAM" id="MobiDB-lite"/>
    </source>
</evidence>
<comment type="caution">
    <text evidence="2">The sequence shown here is derived from an EMBL/GenBank/DDBJ whole genome shotgun (WGS) entry which is preliminary data.</text>
</comment>
<name>A0A9P6R0F6_9FUNG</name>
<dbReference type="EMBL" id="JAAAIN010000912">
    <property type="protein sequence ID" value="KAG0309863.1"/>
    <property type="molecule type" value="Genomic_DNA"/>
</dbReference>
<evidence type="ECO:0000313" key="3">
    <source>
        <dbReference type="Proteomes" id="UP000823405"/>
    </source>
</evidence>
<reference evidence="2" key="1">
    <citation type="journal article" date="2020" name="Fungal Divers.">
        <title>Resolving the Mortierellaceae phylogeny through synthesis of multi-gene phylogenetics and phylogenomics.</title>
        <authorList>
            <person name="Vandepol N."/>
            <person name="Liber J."/>
            <person name="Desiro A."/>
            <person name="Na H."/>
            <person name="Kennedy M."/>
            <person name="Barry K."/>
            <person name="Grigoriev I.V."/>
            <person name="Miller A.N."/>
            <person name="O'Donnell K."/>
            <person name="Stajich J.E."/>
            <person name="Bonito G."/>
        </authorList>
    </citation>
    <scope>NUCLEOTIDE SEQUENCE</scope>
    <source>
        <strain evidence="2">NVP60</strain>
    </source>
</reference>
<feature type="non-terminal residue" evidence="2">
    <location>
        <position position="166"/>
    </location>
</feature>